<accession>A0AAE0G8X1</accession>
<gene>
    <name evidence="2" type="ORF">CYMTET_18197</name>
</gene>
<proteinExistence type="predicted"/>
<reference evidence="2 3" key="1">
    <citation type="journal article" date="2015" name="Genome Biol. Evol.">
        <title>Comparative Genomics of a Bacterivorous Green Alga Reveals Evolutionary Causalities and Consequences of Phago-Mixotrophic Mode of Nutrition.</title>
        <authorList>
            <person name="Burns J.A."/>
            <person name="Paasch A."/>
            <person name="Narechania A."/>
            <person name="Kim E."/>
        </authorList>
    </citation>
    <scope>NUCLEOTIDE SEQUENCE [LARGE SCALE GENOMIC DNA]</scope>
    <source>
        <strain evidence="2 3">PLY_AMNH</strain>
    </source>
</reference>
<protein>
    <submittedName>
        <fullName evidence="2">Uncharacterized protein</fullName>
    </submittedName>
</protein>
<comment type="caution">
    <text evidence="2">The sequence shown here is derived from an EMBL/GenBank/DDBJ whole genome shotgun (WGS) entry which is preliminary data.</text>
</comment>
<feature type="region of interest" description="Disordered" evidence="1">
    <location>
        <begin position="245"/>
        <end position="273"/>
    </location>
</feature>
<feature type="compositionally biased region" description="Basic and acidic residues" evidence="1">
    <location>
        <begin position="252"/>
        <end position="269"/>
    </location>
</feature>
<organism evidence="2 3">
    <name type="scientific">Cymbomonas tetramitiformis</name>
    <dbReference type="NCBI Taxonomy" id="36881"/>
    <lineage>
        <taxon>Eukaryota</taxon>
        <taxon>Viridiplantae</taxon>
        <taxon>Chlorophyta</taxon>
        <taxon>Pyramimonadophyceae</taxon>
        <taxon>Pyramimonadales</taxon>
        <taxon>Pyramimonadaceae</taxon>
        <taxon>Cymbomonas</taxon>
    </lineage>
</organism>
<name>A0AAE0G8X1_9CHLO</name>
<dbReference type="Proteomes" id="UP001190700">
    <property type="component" value="Unassembled WGS sequence"/>
</dbReference>
<evidence type="ECO:0000256" key="1">
    <source>
        <dbReference type="SAM" id="MobiDB-lite"/>
    </source>
</evidence>
<keyword evidence="3" id="KW-1185">Reference proteome</keyword>
<dbReference type="EMBL" id="LGRX02008406">
    <property type="protein sequence ID" value="KAK3273567.1"/>
    <property type="molecule type" value="Genomic_DNA"/>
</dbReference>
<sequence length="508" mass="56617">MAERLSDSNVYGLHDVSWNHYHQETPHLSQAPSDLSPPHFCNLFPDQNLTGVCCSVPAEGLSSGKVSKLAIDYDDATKFQAGYTPLWKNLVDSLMNRPDSVYSDYAEESSYGKVHHPSANLISGISSNAMRPPEFASQQQNVQTQKSCDLYGAATLPEAALRCNGPSQQHNSAPGLVQKEMSAHFDFPCSVVINTVDNYEVLNDSNSAAAVRASLDSLVLSATLWTSTEGTESLLRCDASQNNTASIASASSRKDDKSLSRISKRENGVKRPSRKHYNTLKRSSRKTIPIIPLIIGKALLPNKKSLKLVENAPQYRDRAIPKPQKTLVQQAIGEFCAIKGRHATKFRQILPEYKALLSRRDVPVERIDKLKFMLKQLKNVLLSWPLFTADFHELQTSGEARSITEDKANVHFETTEEELGIFDFTFDNTISDPSEKPLGLTVCKSKADLKAVLSFLIERTETVLGETTHANLHYDDLHLPIVDRIMEKMFQGFQELLSDIIIFFDSMV</sequence>
<evidence type="ECO:0000313" key="2">
    <source>
        <dbReference type="EMBL" id="KAK3273567.1"/>
    </source>
</evidence>
<evidence type="ECO:0000313" key="3">
    <source>
        <dbReference type="Proteomes" id="UP001190700"/>
    </source>
</evidence>
<dbReference type="AlphaFoldDB" id="A0AAE0G8X1"/>